<organism evidence="1">
    <name type="scientific">Brassica napus</name>
    <name type="common">Rape</name>
    <dbReference type="NCBI Taxonomy" id="3708"/>
    <lineage>
        <taxon>Eukaryota</taxon>
        <taxon>Viridiplantae</taxon>
        <taxon>Streptophyta</taxon>
        <taxon>Embryophyta</taxon>
        <taxon>Tracheophyta</taxon>
        <taxon>Spermatophyta</taxon>
        <taxon>Magnoliopsida</taxon>
        <taxon>eudicotyledons</taxon>
        <taxon>Gunneridae</taxon>
        <taxon>Pentapetalae</taxon>
        <taxon>rosids</taxon>
        <taxon>malvids</taxon>
        <taxon>Brassicales</taxon>
        <taxon>Brassicaceae</taxon>
        <taxon>Brassiceae</taxon>
        <taxon>Brassica</taxon>
    </lineage>
</organism>
<protein>
    <submittedName>
        <fullName evidence="1">(rape) hypothetical protein</fullName>
    </submittedName>
</protein>
<name>A0A816UFS7_BRANA</name>
<dbReference type="Proteomes" id="UP001295469">
    <property type="component" value="Chromosome C08"/>
</dbReference>
<evidence type="ECO:0000313" key="1">
    <source>
        <dbReference type="EMBL" id="CAF2109857.1"/>
    </source>
</evidence>
<dbReference type="EMBL" id="HG994372">
    <property type="protein sequence ID" value="CAF2109857.1"/>
    <property type="molecule type" value="Genomic_DNA"/>
</dbReference>
<sequence length="130" mass="14951">MDSAVERKKTLWTDVNCQQKAGTLKRQFINYGPSYNARTDVLNTRINEPHGLVTAMTFTNGMPFVDTSRGRISLWKDEDGLYTYNPQPFRYLRAFSDSHTEEISCLPSVGDNLFFRSTDNKIKVRNSCKD</sequence>
<proteinExistence type="predicted"/>
<gene>
    <name evidence="1" type="ORF">DARMORV10_C08P20870.1</name>
</gene>
<accession>A0A816UFS7</accession>
<reference evidence="1" key="1">
    <citation type="submission" date="2021-01" db="EMBL/GenBank/DDBJ databases">
        <authorList>
            <consortium name="Genoscope - CEA"/>
            <person name="William W."/>
        </authorList>
    </citation>
    <scope>NUCLEOTIDE SEQUENCE</scope>
</reference>
<dbReference type="AlphaFoldDB" id="A0A816UFS7"/>